<dbReference type="EMBL" id="CP015249">
    <property type="protein sequence ID" value="ANB16170.1"/>
    <property type="molecule type" value="Genomic_DNA"/>
</dbReference>
<name>A0A161HII6_9GAMM</name>
<dbReference type="Pfam" id="PF00300">
    <property type="entry name" value="His_Phos_1"/>
    <property type="match status" value="1"/>
</dbReference>
<dbReference type="SUPFAM" id="SSF53254">
    <property type="entry name" value="Phosphoglycerate mutase-like"/>
    <property type="match status" value="1"/>
</dbReference>
<sequence>MVIREVILLRHAHADPAAPGEEDRTRSLSARGIAEAEAVGAWLKAQRAQPDRVLCSPAERTRETLQQVLAVTGYSDLRIEPRIYEASPVTLIRVLDDHADAERVLLAGHNPGLEDLVALLADGASDAGRGLPPGAVVWLRLREPGRLEPGSAEVLHFWWP</sequence>
<dbReference type="KEGG" id="dko:I596_130"/>
<dbReference type="InterPro" id="IPR029033">
    <property type="entry name" value="His_PPase_superfam"/>
</dbReference>
<dbReference type="CDD" id="cd07067">
    <property type="entry name" value="HP_PGM_like"/>
    <property type="match status" value="1"/>
</dbReference>
<dbReference type="AlphaFoldDB" id="A0A161HII6"/>
<proteinExistence type="predicted"/>
<dbReference type="PANTHER" id="PTHR47623:SF1">
    <property type="entry name" value="OS09G0287300 PROTEIN"/>
    <property type="match status" value="1"/>
</dbReference>
<dbReference type="STRING" id="1300342.I596_130"/>
<keyword evidence="2" id="KW-1185">Reference proteome</keyword>
<dbReference type="Gene3D" id="3.40.50.1240">
    <property type="entry name" value="Phosphoglycerate mutase-like"/>
    <property type="match status" value="1"/>
</dbReference>
<organism evidence="1 2">
    <name type="scientific">Dokdonella koreensis DS-123</name>
    <dbReference type="NCBI Taxonomy" id="1300342"/>
    <lineage>
        <taxon>Bacteria</taxon>
        <taxon>Pseudomonadati</taxon>
        <taxon>Pseudomonadota</taxon>
        <taxon>Gammaproteobacteria</taxon>
        <taxon>Lysobacterales</taxon>
        <taxon>Rhodanobacteraceae</taxon>
        <taxon>Dokdonella</taxon>
    </lineage>
</organism>
<dbReference type="InterPro" id="IPR013078">
    <property type="entry name" value="His_Pase_superF_clade-1"/>
</dbReference>
<evidence type="ECO:0000313" key="2">
    <source>
        <dbReference type="Proteomes" id="UP000076830"/>
    </source>
</evidence>
<dbReference type="Proteomes" id="UP000076830">
    <property type="component" value="Chromosome"/>
</dbReference>
<gene>
    <name evidence="1" type="ORF">I596_130</name>
</gene>
<reference evidence="1 2" key="1">
    <citation type="submission" date="2016-04" db="EMBL/GenBank/DDBJ databases">
        <title>Complete genome sequence of Dokdonella koreensis DS-123T.</title>
        <authorList>
            <person name="Kim J.F."/>
            <person name="Lee H."/>
            <person name="Kwak M.-J."/>
        </authorList>
    </citation>
    <scope>NUCLEOTIDE SEQUENCE [LARGE SCALE GENOMIC DNA]</scope>
    <source>
        <strain evidence="1 2">DS-123</strain>
    </source>
</reference>
<evidence type="ECO:0000313" key="1">
    <source>
        <dbReference type="EMBL" id="ANB16170.1"/>
    </source>
</evidence>
<accession>A0A161HII6</accession>
<dbReference type="PANTHER" id="PTHR47623">
    <property type="entry name" value="OS09G0287300 PROTEIN"/>
    <property type="match status" value="1"/>
</dbReference>
<protein>
    <submittedName>
        <fullName evidence="1">Phosphohistidine phosphatase, SixA</fullName>
    </submittedName>
</protein>